<dbReference type="PANTHER" id="PTHR44688:SF16">
    <property type="entry name" value="DNA-BINDING TRANSCRIPTIONAL ACTIVATOR DEVR_DOSR"/>
    <property type="match status" value="1"/>
</dbReference>
<feature type="domain" description="HTH luxR-type" evidence="5">
    <location>
        <begin position="3390"/>
        <end position="3455"/>
    </location>
</feature>
<feature type="region of interest" description="Disordered" evidence="4">
    <location>
        <begin position="3725"/>
        <end position="3747"/>
    </location>
</feature>
<feature type="region of interest" description="Disordered" evidence="4">
    <location>
        <begin position="1084"/>
        <end position="1103"/>
    </location>
</feature>
<evidence type="ECO:0000259" key="5">
    <source>
        <dbReference type="PROSITE" id="PS50043"/>
    </source>
</evidence>
<proteinExistence type="predicted"/>
<feature type="domain" description="HTH luxR-type" evidence="5">
    <location>
        <begin position="3469"/>
        <end position="3534"/>
    </location>
</feature>
<dbReference type="SUPFAM" id="SSF46894">
    <property type="entry name" value="C-terminal effector domain of the bipartite response regulators"/>
    <property type="match status" value="26"/>
</dbReference>
<evidence type="ECO:0000256" key="1">
    <source>
        <dbReference type="ARBA" id="ARBA00023015"/>
    </source>
</evidence>
<evidence type="ECO:0000256" key="3">
    <source>
        <dbReference type="ARBA" id="ARBA00023163"/>
    </source>
</evidence>
<dbReference type="EMBL" id="JANDBD010000002">
    <property type="protein sequence ID" value="MCP9271556.1"/>
    <property type="molecule type" value="Genomic_DNA"/>
</dbReference>
<feature type="domain" description="HTH luxR-type" evidence="5">
    <location>
        <begin position="6913"/>
        <end position="6978"/>
    </location>
</feature>
<reference evidence="6 7" key="1">
    <citation type="submission" date="2022-06" db="EMBL/GenBank/DDBJ databases">
        <title>Mycolicibacterium sp. CAU 1645 isolated from seawater.</title>
        <authorList>
            <person name="Kim W."/>
        </authorList>
    </citation>
    <scope>NUCLEOTIDE SEQUENCE [LARGE SCALE GENOMIC DNA]</scope>
    <source>
        <strain evidence="6 7">CAU 1645</strain>
    </source>
</reference>
<evidence type="ECO:0000256" key="4">
    <source>
        <dbReference type="SAM" id="MobiDB-lite"/>
    </source>
</evidence>
<dbReference type="PANTHER" id="PTHR44688">
    <property type="entry name" value="DNA-BINDING TRANSCRIPTIONAL ACTIVATOR DEVR_DOSR"/>
    <property type="match status" value="1"/>
</dbReference>
<name>A0ABT1LXD1_9MYCO</name>
<feature type="compositionally biased region" description="Polar residues" evidence="4">
    <location>
        <begin position="3731"/>
        <end position="3746"/>
    </location>
</feature>
<feature type="domain" description="HTH luxR-type" evidence="5">
    <location>
        <begin position="1"/>
        <end position="49"/>
    </location>
</feature>
<feature type="compositionally biased region" description="Polar residues" evidence="4">
    <location>
        <begin position="7685"/>
        <end position="7703"/>
    </location>
</feature>
<feature type="domain" description="HTH luxR-type" evidence="5">
    <location>
        <begin position="6986"/>
        <end position="7051"/>
    </location>
</feature>
<feature type="domain" description="HTH luxR-type" evidence="5">
    <location>
        <begin position="3846"/>
        <end position="3911"/>
    </location>
</feature>
<feature type="domain" description="HTH luxR-type" evidence="5">
    <location>
        <begin position="423"/>
        <end position="488"/>
    </location>
</feature>
<feature type="region of interest" description="Disordered" evidence="4">
    <location>
        <begin position="5510"/>
        <end position="5536"/>
    </location>
</feature>
<keyword evidence="1" id="KW-0805">Transcription regulation</keyword>
<dbReference type="InterPro" id="IPR000792">
    <property type="entry name" value="Tscrpt_reg_LuxR_C"/>
</dbReference>
<protein>
    <submittedName>
        <fullName evidence="6">LuxR C-terminal-related transcriptional regulator</fullName>
    </submittedName>
</protein>
<feature type="domain" description="HTH luxR-type" evidence="5">
    <location>
        <begin position="141"/>
        <end position="206"/>
    </location>
</feature>
<dbReference type="CDD" id="cd06170">
    <property type="entry name" value="LuxR_C_like"/>
    <property type="match status" value="12"/>
</dbReference>
<feature type="domain" description="HTH luxR-type" evidence="5">
    <location>
        <begin position="7224"/>
        <end position="7289"/>
    </location>
</feature>
<evidence type="ECO:0000313" key="7">
    <source>
        <dbReference type="Proteomes" id="UP001651690"/>
    </source>
</evidence>
<evidence type="ECO:0000313" key="6">
    <source>
        <dbReference type="EMBL" id="MCP9271556.1"/>
    </source>
</evidence>
<dbReference type="PROSITE" id="PS50043">
    <property type="entry name" value="HTH_LUXR_2"/>
    <property type="match status" value="13"/>
</dbReference>
<keyword evidence="7" id="KW-1185">Reference proteome</keyword>
<feature type="domain" description="HTH luxR-type" evidence="5">
    <location>
        <begin position="7373"/>
        <end position="7438"/>
    </location>
</feature>
<organism evidence="6 7">
    <name type="scientific">Mycolicibacterium arenosum</name>
    <dbReference type="NCBI Taxonomy" id="2952157"/>
    <lineage>
        <taxon>Bacteria</taxon>
        <taxon>Bacillati</taxon>
        <taxon>Actinomycetota</taxon>
        <taxon>Actinomycetes</taxon>
        <taxon>Mycobacteriales</taxon>
        <taxon>Mycobacteriaceae</taxon>
        <taxon>Mycolicibacterium</taxon>
    </lineage>
</organism>
<gene>
    <name evidence="6" type="ORF">NM203_05100</name>
</gene>
<dbReference type="Pfam" id="PF15644">
    <property type="entry name" value="Gln_amidase"/>
    <property type="match status" value="6"/>
</dbReference>
<dbReference type="InterPro" id="IPR016032">
    <property type="entry name" value="Sig_transdc_resp-reg_C-effctor"/>
</dbReference>
<dbReference type="InterPro" id="IPR028908">
    <property type="entry name" value="Tox-PL_dom"/>
</dbReference>
<feature type="domain" description="HTH luxR-type" evidence="5">
    <location>
        <begin position="7154"/>
        <end position="7219"/>
    </location>
</feature>
<keyword evidence="3" id="KW-0804">Transcription</keyword>
<accession>A0ABT1LXD1</accession>
<dbReference type="SMART" id="SM00421">
    <property type="entry name" value="HTH_LUXR"/>
    <property type="match status" value="24"/>
</dbReference>
<sequence>MVGRGLTDAEIAQQSFLNVDVVRVHLIRIMAKCDVQDRSELATMAREAGAWQEARGTESSLLAAKLNPRERDLLALVAQGFTDAQIDARTPVAGATEQRVRALMAKLGLSQREQLVQLADEMGLVHSRDTERGATAPARSVGAAPAGLNDDERRVVILLARGLSETEIAGRLSVSATVVDRLLNQAMAKLGAADRVGLVVAAFGMRLVIPTAMDEAQESARKLLSPSEIESIRLTVQLIDDAGIDATLFNGKAGTAERHLRAAMLKLGVDERSQLAAIAIGTGLVVTSQQVAAQDEFDRKVARLVTVGRTDLEIAGQLAISPAAVRVAVDRVMHRLGVHDRRQLAAIGYERGLVPIRRGATRAQVEAAKLTVAERQVLALVGQGLPNPEIDKRLRVRSGSADSVLNTLMLKLRVREAELVRIYHESAAGLTDPELQVLALLADGRSVGQISRALSFSEQRVALALGSAMQKLGASNYVELTENFRRADFGPPARPEVTRRTQPDRAAKAIDERTLAGFHSRQKQVVVMFGLGLAENEIAKRLSRPVWEVERHLQTAALKVGLRNREALRNKLSESSLVRPVPEAEAQSALSGLSGRETMLVGLIADGLSDTQIDKRMSWTSGTAKDLVRDILRKSGAPTRTQLMALAYQQPTSVSAGHATSGRGIALPPAPERVRLGSRQVEAIGLLKLNHSPAEVLAVLSVPSTGARTARTQYRKADRTTRRADSEYAPRLGDVVDAVGPALVDQLADDLTGGYGPFRVEFSRQAPQPGQGDGVRLAGTILDGERYVGSIERRYFRDAHGHVVVENVNIAIYDADDQGHGFYTALESELARYYRRSRADRLLATPTAAGSYAAARLGHGWDPAKLSDSLERIRLCVADLMPRVGPLAQAELRTLLPRLQPSHPELPTPALLAALRTDDAPRLGVDLMTAAGWFAATSLRDNCAHEAAAWLSEWCGRDMEVSVRPSTRGVPSRALFEAAGSAAQRATYNDVQQTLLSMPSESSAILVSSWALSGTKAGGHAYVAVHVDGQLYYYDPATGELADWPPVWGDRAVATTAVGYLRPDGSPVTALDGSADELTAADEVGPVRGPADDEPSTREQYRAQDPRARFVEIEHADPLHVVIAATDNRAVIEQWAADLSGRYGPFRLSLCGWGGPDGVHLVGEVWDSGRYLGEIERRFFRDPAGELVVHEVVLRIDDAEMRDRVSLHLEWELDHYYWRSPRIRYEPEARDGVFRDEVAQDPTGRPVDTGSAVPLGVVVDNAENRAVVRRLASELSGSYGPFRLALSGTGGDDGVRIVGTVLDGDQPLGTVAYRFHRDANGDLQVVETETVFSADPSPALTEFLDELDLQLDMLYRRSGVAGIEIEAEALPRDPWVAPAELQASVDAVYRRVLDGLVGDSLARDHRFRPANSLRAELLTDLLSNVGDHERVTRFADDLSGVYGSLRVEFAAVGYLTAGRPHIALSGEIFDRDSHVGDLRRVFFRDDRDRLVVFEAALSTGQHPLGWMFVENLGVEMGRYYLRAGVAGVQRYAVVGDDGADRALDGFTWILDATRLGESMENVQAAARGLLATTEGDARQRLDAVVEWSALVRWMTEQPWFDPDRVELVRRGDLAGLRADLDAIELVPPGFLASLHTDDDPDLGRRLMASTACWVEKHLTANCAHTVANALSDRYLRRFVVESPPSELGVPARDLFVAAASGAELLRSYDDVRARLKKLGPGSSAVLASAWAPGGARSGGHAYFAVNDGGQIYLIDPHTGRRSGWPPAWGEEAVTATAVAYLDDRGYPIKPLYDPVTQLDAVAERIGLVRGRPTEPTADSAIIVADQALAQRIPPVRADHLVSPLASATLAAERARANVVWWDGLTTTQQDAVKKAYPWAIGNADGVPAQVRHQVNSTVLQQMHAELAAAAERGEPMPRAMRKLAAWLDRVDRALRDAAAKAEAVGIGAPLLLSCDPLAFGGRGRVVLSFGADPDEAQSVSWHISGDGAVVDRLDTGLSDALNQLRSTQTEDPQLSAASIAWVGFDGSSRWQRARRFWARMGGDALHSAIGGFNASREMWAGDGRPFSANHLFARGGAAAEVGYAAAGRRLDGMVRSVTIVGRADALPLGHARDVGPDIEVFVAVSSSERGVRGRGPDPAAGAFGAKRVTAEFVGEQADYYGHVGQTGAVRGEALANMGRVAAGKLDTVERERHRIRLGRSMREPAAGRVPSLVPSAGIPRRGLRWPAVEYYRQDITDRRVDSRYADPVGELIAGPADAVRAQWLADDLSGRYGPYRVVLRGWQNQDGVHLTGAVFDGRTYIGDVERHFYRTRTGDLVVDGSTMVEGGTRERDEFIAALNAQLSPYYRRSRVTVAGPGDRPAAAVTAATVYRETSSSVRRVNADHAEPIAWILHDLDDDVAIDRLATDLSGYYGPYRVELTGRQLRHRNRESAVFSGRVLNGEQFIGQIHLGFFRNGDGALCVFEDGFQLDDAFTGRGFREALERELRRYYRRSGIEYRLRHTSFEGNGHRRALEGETWSSRTDHLEQSLDGVRRSIQSLAGDVDERALPLLFEMMERLRAGHPLLPKSAELATLSAPGEDDLGQKVMAGLDWWSVQRLRNCAIDVVEWARAFYMRPGWRIDAEPTANGLPARAMFEAVGSSAEFADYEEIERRLLHLGHGASALIASAWSPAGTGGHAYAAVNDHGRVLLVDVRAGIPLDWPPYWGQDAVTKSAVGYLNADGTPLARLVDPVQQLAAADDIGDVAGDLRRRAAVKAYLRGDPDARVVRPDFAPPLNEVVDGVAASPDDQSGVDRLADALSGIYGPCRVSWQGYGGANGVHLFGEVFHRGRPIGQIQRHAYRNGDNDLVVDEVGQFRAAALPDEWFAAPVAAVLETYFRACGVAYVHTRWTTGGGSAAARRGAVWSRDELDVSLASVADAADRLRPELSGRARLALDEAVATLHAGDDNLRQPHQLVALTVPGRADLGVELMDRTEGRGIIPLQSRDFASTPLRARWLHVAAGPAHLAVRALGLPRVRTGTLTPPQVNAAFDEGVRQLRALDDQLVEGGVGLADRAQILSGLHGAMRTWLQQVADTWGPKQWFDGVDPTPGFGSLVAQHHAAGLLGHDAYTAIIEAATDSGEGQVGADPRGENCGVALMRFIRFWHELAFGEVVATREGVAARDIFALLRCAPERDLTYQQVRTRLMTMPPGSTAVLTSAWAEGGTRTGGHGYLAVRAGDGVWLFDPHTGRWSDWPPFWGQTAVVRTAVGFLYPDGTPHNELSGAAQLAPAVDVGFVQGGGDTRDSSRSNSDAGSDDEQLPAPKGWRDFAAGAVLTELRPREREVLALFAAALTTSQIADRLSIEEEVAAGHITRLQVKLGVPDPRLLAEVADAAGYRSTAALARVEVSDERVLAARLTESERTMWALVGQGLGNPAIAAELGIAESTVKRTCSELRRKLGAASRAQLAAWAHHRDLLEVNWHETSSAVPADAKAALTGGETEVVRLLAEGHTDSDIARHWRIRLDTVEGLVRRAVAKLGMRDRAELVAMAYANGLVTAEAAEPDGFTDAEAVAGLSGSDREIMLWLARGLVAARVDAKFTYPTGTTAKAVERLLDAMRLAEPTQLVAMAYQLLWDGPSPTATPLPARLAAKLRQLSPLERRVVTLLGRGRATAQIDVDLKMAAGSVRRLLAVIMQKLGVQASTQVVTVAYRAGLVSTPRVSAASTAPTTLTESAVQAWPVEADPAREAMRSQPQSAQTSPHSTMSSALDRPLAALTDEERNDVPVLNAEQIGELTDTEQAVFARLVAGASTAQIAAELTTSESAVGKHVGSLLRKLAIDNPVQLAALAHRWSVIPATPRGHTAGIAPEAVNSLTSRELDVLALLVVGLTPNHIAARLSTSLNNIKQHVHRICKKLGVQSRTQLVVMAYEHGFVRPETPGDARSAPTQRRVVLTTRLNDVAALLVEGRTPAAIAEQLSVSEHTAQGYISELLRSLDVYSRGRLVTVALRHNMLTPNATGHVRVSQRTRRAANDFVSSRRRVMALLAEGHPVDDVAAHLSLPVASVSQHVDAVLRKLGANSRAHVLGLALRAGDLTTSVFGQTADVLDPERWLGQEMLASVVDFHTSCAHGIAAAVGLLYGRKCRLDTPPSLLGVRARTLFKAVGTAARLTTYADVERSLLAGGHGASAVLASSWVGGAGTGHAYFAINNRGRIRLLDPHTGMWSDWPPSWGPDAVADTAVGHLRADGTPVIPLDGSVGELAAADAVGRVRGPRDETRAAYRREDRASRFVNLELVDPLGVVVDHAHDESVVAQFADDLAGRYGRFRVALVGWGGADGVHLSGQIDYADGERVGEFEWHFYRDGNGLVAREVRLATADPRLREWVGTHLDTELSYYFERSGGVRYETATDHRVDTDRAEPLSALIYDLANASRLARLSDDLSGLYGTCRVSFTARASKDMSQLRLEASVFDDGGRRVGGYLAVVEEWNAGELRLHDHEEGLDTGVDDVQYLAIFGELERYLRRSGIVHPQRLALAAANPWALEHLTWDPSRLTASRIAMSASVRAVIRRVVGGEAHQQLEDLRAELQNGHLPALKHLRDLATPDAPELGRVLLARSVGWLIQDAADPDSGRVETRGQGDDELEDGYVDSRVVRRDGADRIDTDRAEAVGDVLDDHTTADRVAGLAEDLSGWYGSCRVEVTVQATPAGDASTLRLEARVFDGSRRVGGFLATVFRDDGGTLTVFDSEQGFEGRFDDEHYIAVFSELERYFRRCGAEHRSRLLCAGEFRSTSLAGWDPDPVRLEQSLASVRMCATSLIQKGVSVEARLRLDDVLDRLKRGSLDVPTPFELMNLTTDDEQDLGRRLIARTVGWLTNGHPNCGVALSKWLGWRYGRSYVVTATPTAAGLPARAVFEAANSAAQHVQSYDEVTAELLRRGPGHCAIVVSAWAPSNMRAGGHAYLAINVDGQIRTFDPHVAKTSGWPPWWGQHAVSTTAVGYLDAEGLPMVPLIDVDEDLAAADDVGLVRGGSEDEARAAYRDTEPEHRFADSRFAERLGDVVDNAVADNAADQLASDLSGHYGPYFVALRGRGGPDGVLLSGRIRDGGRRVGEFRRHYYRDDEGALVVRDFGLMINDVERRDAVRTHIKAELDDFYYLRSGVDRVETGEVAPVDTDFADPLGNVLDALDVLDDPAGADLIATLVHDLSGVYGGCRVRFSAHARPGDHGPNLRLEAEVFDGARRVGAVLATVFRDGDGDLMVFDSEQGFADPSDDAHYAAVFGELESYFRASGAQHRRRLGGYAEDSAYAAATWDPDPVRLEQSLASIRQSALALIEQGVSVEARMALDDILARLEPGRLDVPTPLGLLALTTPQEQDLGWQLIARTAGWVADKVPNSAVALTKWLGRLYGRSLAVIAEPTAAGLPPRVLFEALNSTARVAQSYDEVAAELQRLGPRHCAVLVSVWAQGGPERGAHAYLAINVDGQIKLFDPRLGTTTGWPPFWGQDAVAQTVVGYLDADGNPMHPLIDAEPPLRTAGEAEPVRSAGERWRDVPTGNDPDGQLARDALSRRVPPLTPATLTGLSGSVQAVAEPARANTAWWASLDGTRQRAVLDAYPHAIGNADGIPVAARHEANMAVLRELCGGDGSRRQRTRWQRLSRLLDAESDDVSGPWLLALDVTGPGGGGRVLVAWGDDPLTADTVSWHVAGPTAKIERLDVWAATAKSQLESARTQAPESAMASIAWLGYTVAAGLDGYSKALQQDSLLAASTRLRADIQAFTAAREMWAADGHRFRGNHVFGHRWGATVAAYAGAGGRLASQVRSVTFDDSPGAGPLRHARELGHGVGVYVAAASHSRIASLGGRTPGSRGRFGFGVGADAAMGWFGAVRVTAESAAEAQTNFGRIAAGATDRINHEPHRDVRGGRTVDPAAGRARRNPDAAAARRWWRPRWRRGSYFWQDTATRKVDHRQVIPLGEVVDSADPGRIDRLAADLSGDYGPCRIAYRGWAQSDGIHLVGAMFDGDRHIGDVERIYSRNAKGYLTVREARVDPAPDLPRDQFQAVIDAMTAQMMPYYHVRSGVLGFAFGPTDGSDVPGEAHKAAAVVAYRAQSPSQRDVNTRHADPLGVILDSVDGPPVAQFARDLSGHYGPYLVEFTTADAGNDETLTVVLDGVILNGTQRIGSLQLRFSDLDGEFVVTETGFELQETFRNKGFEAALTELERYSLRNDVDRHEAFCAPRGTDGYQAALRGFGWTADPRLRQESVDNLRRLAGELREHAEPAARAALDRVLQALTRSSAGLPSPLDLAVLANEPGLARALLTGAEWWGERQLRTNCAHGVAEVLSEIYDHDIDLETVPTASGVPARDLYEALGSGAEVQTYQQVFERLRELGALSSAVLVSSWADRGAPAGGHAYVAFNMHGVIRLYDPHTRLWSDWPPAWGEDAVSLTAAGYLNADGYAVDLLFEPAQLAAAERVGFVQGPPSVPERPLGDVVDSGDAEGVDQIGFDLSGHYGPLRFDATAVSWAGVVEVDGIVSRRDATVGRFSATIFRDRDGRLVVDGGDVVLAPDDVDGPDGLIALEAAVESYFFSRGVDRIETQAGPGRSAYRLARRDFGWKTSDAYRLRTTLRGLARAAFDLAADADADAGLLNDVARRLDRQTDVPAPKELANLGETRLGRTLLDRVIGPLVKDRQDDPGDAALRAPRNVAEYRARGWRDRHADPRFAADLGEVVDNRATPDILARFARDLSGHYGPFPVKFSASVAGEKVVLVGAIYFGAQRVGRIRHNFYRDSDGRLVVYEVASFIDIATLRGRGFARVGNAKLEPYYRSCGVDRIEAGLSGDGSVLAARRGFTWPRNATKLRQSLADVRRAARDLERIVTGEDAKAELRRVRGLLYPGRSDLPEPGDLVSLEVDSDRLLGWHLMHAAQWWGEKPMDHATAARRIRVEDVPLTSRQLEVALALAAGRTDAEIAAELLISKVKVQRHCRKVVARLGVADRVGVVAWVQDRGLLGAARTGPARVTALSAREREVLTLVGQGFDNDELAARLSASSVTVARWVRAIAGKLGVQARTQLAVTAYDAGLVSAHPRIDRPGDDVLATLSLPSGALLSTPGLTQLNRRERAVLALVGAGLTDIEIDARMSGDPGTAHRTVRDVLTKLGARERLQLVTTAWDTGLVTSVRTGAAAPSLTALTPRGREVTALLAGGMADAEIASQLSTSAAAVKTQLQSAIRILGARDRAHLTVIAFRAGLVSPDPARALCLTDAERDVLALLAEGLPNREIATRLQFGINATERHVGRLLRTFGVKGRSQVVAKAHHMGLLSVPPDSSGALRRTLTSWPARQQLAVRLFAGGLSPDEIAAKLETTVTGINRYLDRAMSDWGAEDRIGLVALAHRASLSEADDGTLPSVELSSRERRILELTGAGGAATEISAELGVDKHTVRTDLGSLRRKFGVTSNPNLVIAAFRNGTLRPRADMSGTLAGKLALLAVREKRVLSLAARGKSTKEIATRLGTTTESVRQIYREAFDRLGARDLTHAVSLLYDTGALETLTATLAEDAATLVAQRFAKLTDLERAVVVALAHGSTNERIDTQLSLNPGTAASTVLTVMSDAEIDELTTLVALAFRHGLAVPADVVAPAGLRAKLARLNRRESAVFRLLGQSLTTAQIDDKMNVPAGSARRRVDAIMRKLSIRVSTQLVALAHHRGSVGADPQEGDGTQSAAAPDPQSANPFKV</sequence>
<comment type="caution">
    <text evidence="6">The sequence shown here is derived from an EMBL/GenBank/DDBJ whole genome shotgun (WGS) entry which is preliminary data.</text>
</comment>
<feature type="region of interest" description="Disordered" evidence="4">
    <location>
        <begin position="7676"/>
        <end position="7703"/>
    </location>
</feature>
<dbReference type="PROSITE" id="PS00622">
    <property type="entry name" value="HTH_LUXR_1"/>
    <property type="match status" value="2"/>
</dbReference>
<evidence type="ECO:0000256" key="2">
    <source>
        <dbReference type="ARBA" id="ARBA00023125"/>
    </source>
</evidence>
<dbReference type="Proteomes" id="UP001651690">
    <property type="component" value="Unassembled WGS sequence"/>
</dbReference>
<keyword evidence="2" id="KW-0238">DNA-binding</keyword>
<feature type="compositionally biased region" description="Basic and acidic residues" evidence="4">
    <location>
        <begin position="5886"/>
        <end position="5896"/>
    </location>
</feature>
<feature type="domain" description="HTH luxR-type" evidence="5">
    <location>
        <begin position="7450"/>
        <end position="7515"/>
    </location>
</feature>
<feature type="region of interest" description="Disordered" evidence="4">
    <location>
        <begin position="5886"/>
        <end position="5906"/>
    </location>
</feature>
<dbReference type="Gene3D" id="1.10.10.10">
    <property type="entry name" value="Winged helix-like DNA-binding domain superfamily/Winged helix DNA-binding domain"/>
    <property type="match status" value="24"/>
</dbReference>
<feature type="region of interest" description="Disordered" evidence="4">
    <location>
        <begin position="3275"/>
        <end position="3303"/>
    </location>
</feature>
<feature type="domain" description="HTH luxR-type" evidence="5">
    <location>
        <begin position="3767"/>
        <end position="3832"/>
    </location>
</feature>
<dbReference type="InterPro" id="IPR036388">
    <property type="entry name" value="WH-like_DNA-bd_sf"/>
</dbReference>
<dbReference type="Pfam" id="PF00196">
    <property type="entry name" value="GerE"/>
    <property type="match status" value="14"/>
</dbReference>